<proteinExistence type="predicted"/>
<dbReference type="Pfam" id="PF15919">
    <property type="entry name" value="HicB_lk_antitox"/>
    <property type="match status" value="1"/>
</dbReference>
<dbReference type="InterPro" id="IPR051404">
    <property type="entry name" value="TA_system_antitoxin"/>
</dbReference>
<dbReference type="Gene3D" id="3.30.160.250">
    <property type="match status" value="1"/>
</dbReference>
<dbReference type="Proteomes" id="UP000034881">
    <property type="component" value="Unassembled WGS sequence"/>
</dbReference>
<protein>
    <recommendedName>
        <fullName evidence="1">HicB-like antitoxin of toxin-antitoxin system domain-containing protein</fullName>
    </recommendedName>
</protein>
<gene>
    <name evidence="2" type="ORF">UT77_C0006G0046</name>
</gene>
<evidence type="ECO:0000313" key="3">
    <source>
        <dbReference type="Proteomes" id="UP000034881"/>
    </source>
</evidence>
<dbReference type="InterPro" id="IPR035069">
    <property type="entry name" value="TTHA1013/TTHA0281-like"/>
</dbReference>
<comment type="caution">
    <text evidence="2">The sequence shown here is derived from an EMBL/GenBank/DDBJ whole genome shotgun (WGS) entry which is preliminary data.</text>
</comment>
<evidence type="ECO:0000313" key="2">
    <source>
        <dbReference type="EMBL" id="KKR41814.1"/>
    </source>
</evidence>
<dbReference type="SUPFAM" id="SSF143100">
    <property type="entry name" value="TTHA1013/TTHA0281-like"/>
    <property type="match status" value="1"/>
</dbReference>
<evidence type="ECO:0000259" key="1">
    <source>
        <dbReference type="Pfam" id="PF15919"/>
    </source>
</evidence>
<dbReference type="PANTHER" id="PTHR34504">
    <property type="entry name" value="ANTITOXIN HICB"/>
    <property type="match status" value="1"/>
</dbReference>
<dbReference type="PANTHER" id="PTHR34504:SF4">
    <property type="entry name" value="ANTITOXIN HICB"/>
    <property type="match status" value="1"/>
</dbReference>
<reference evidence="2 3" key="1">
    <citation type="journal article" date="2015" name="Nature">
        <title>rRNA introns, odd ribosomes, and small enigmatic genomes across a large radiation of phyla.</title>
        <authorList>
            <person name="Brown C.T."/>
            <person name="Hug L.A."/>
            <person name="Thomas B.C."/>
            <person name="Sharon I."/>
            <person name="Castelle C.J."/>
            <person name="Singh A."/>
            <person name="Wilkins M.J."/>
            <person name="Williams K.H."/>
            <person name="Banfield J.F."/>
        </authorList>
    </citation>
    <scope>NUCLEOTIDE SEQUENCE [LARGE SCALE GENOMIC DNA]</scope>
</reference>
<dbReference type="InterPro" id="IPR031807">
    <property type="entry name" value="HicB-like"/>
</dbReference>
<name>A0A0G0QN17_9BACT</name>
<dbReference type="EMBL" id="LBYB01000006">
    <property type="protein sequence ID" value="KKR41814.1"/>
    <property type="molecule type" value="Genomic_DNA"/>
</dbReference>
<accession>A0A0G0QN17</accession>
<sequence>MLKQTKKVSEYELPIKIEPQKEGGYVVTCPKWSDCFAQGDTVDEAVLEITAVAQSLIELYKEEGLRIPLKTQKEKSVTTPLTLPVIVAT</sequence>
<dbReference type="AlphaFoldDB" id="A0A0G0QN17"/>
<organism evidence="2 3">
    <name type="scientific">Candidatus Daviesbacteria bacterium GW2011_GWC2_40_12</name>
    <dbReference type="NCBI Taxonomy" id="1618431"/>
    <lineage>
        <taxon>Bacteria</taxon>
        <taxon>Candidatus Daviesiibacteriota</taxon>
    </lineage>
</organism>
<feature type="domain" description="HicB-like antitoxin of toxin-antitoxin system" evidence="1">
    <location>
        <begin position="14"/>
        <end position="76"/>
    </location>
</feature>